<evidence type="ECO:0000313" key="2">
    <source>
        <dbReference type="EMBL" id="KFA68933.1"/>
    </source>
</evidence>
<feature type="domain" description="Aminoglycoside phosphotransferase" evidence="1">
    <location>
        <begin position="58"/>
        <end position="361"/>
    </location>
</feature>
<dbReference type="SUPFAM" id="SSF56112">
    <property type="entry name" value="Protein kinase-like (PK-like)"/>
    <property type="match status" value="1"/>
</dbReference>
<dbReference type="FunCoup" id="A0A084QY98">
    <property type="interactions" value="16"/>
</dbReference>
<reference evidence="2 3" key="1">
    <citation type="journal article" date="2014" name="BMC Genomics">
        <title>Comparative genome sequencing reveals chemotype-specific gene clusters in the toxigenic black mold Stachybotrys.</title>
        <authorList>
            <person name="Semeiks J."/>
            <person name="Borek D."/>
            <person name="Otwinowski Z."/>
            <person name="Grishin N.V."/>
        </authorList>
    </citation>
    <scope>NUCLEOTIDE SEQUENCE [LARGE SCALE GENOMIC DNA]</scope>
    <source>
        <strain evidence="2 3">IBT 40285</strain>
    </source>
</reference>
<dbReference type="InterPro" id="IPR002575">
    <property type="entry name" value="Aminoglycoside_PTrfase"/>
</dbReference>
<name>A0A084QY98_STAC4</name>
<dbReference type="HOGENOM" id="CLU_030124_2_0_1"/>
<gene>
    <name evidence="2" type="ORF">S40285_05442</name>
</gene>
<proteinExistence type="predicted"/>
<dbReference type="OrthoDB" id="5144009at2759"/>
<sequence>MSYLAPPTLNFLFANRVKWTSGHDSYPIWSSEPDIAAIKGVFASELLADDSQHLDISIRYLANGANHKVYEASHSSWPMTYHLRIAIPLDPCLKMESEMATLEFLRRMTTVPVAKLIAWSSRTDEGLGYEWCLVEKIPGVELREVWRKVPREKKVDIARAMATFMAQIWEPTVKFPQIGSLYLSTQQQRENGPSGPASNVSPRKVKGDESQQLEFFIGPIVDGTFFTGRRRYLDSTRGPYDCCHDWLKALIEIEQEFLRSAKVVLDSRSQAPTEYQEPEAWTKVVPQDIEVEEEYFPDEYDSMMANCEAYLRVLPKVFPKNEYSVGDRRYALHHCDLRSANILVDPESFDITGIIDWEQTSALPTWYCQHYPMFINDTNILEDEEPPIPSTYDEQEKSYNRVRVARRDWWHNNLLRQKFDQRLSELGWIDWLPNSPRDKIKSSFIQGIADLSDDWEIAKDRLAAIETMLDDEEKSESSVMVSSTACHES</sequence>
<dbReference type="InterPro" id="IPR011009">
    <property type="entry name" value="Kinase-like_dom_sf"/>
</dbReference>
<dbReference type="PANTHER" id="PTHR21310:SF13">
    <property type="entry name" value="AMINOGLYCOSIDE PHOSPHOTRANSFERASE DOMAIN-CONTAINING PROTEIN"/>
    <property type="match status" value="1"/>
</dbReference>
<dbReference type="InterPro" id="IPR051678">
    <property type="entry name" value="AGP_Transferase"/>
</dbReference>
<accession>A0A084QY98</accession>
<organism evidence="2 3">
    <name type="scientific">Stachybotrys chlorohalonatus (strain IBT 40285)</name>
    <dbReference type="NCBI Taxonomy" id="1283841"/>
    <lineage>
        <taxon>Eukaryota</taxon>
        <taxon>Fungi</taxon>
        <taxon>Dikarya</taxon>
        <taxon>Ascomycota</taxon>
        <taxon>Pezizomycotina</taxon>
        <taxon>Sordariomycetes</taxon>
        <taxon>Hypocreomycetidae</taxon>
        <taxon>Hypocreales</taxon>
        <taxon>Stachybotryaceae</taxon>
        <taxon>Stachybotrys</taxon>
    </lineage>
</organism>
<dbReference type="Pfam" id="PF01636">
    <property type="entry name" value="APH"/>
    <property type="match status" value="1"/>
</dbReference>
<dbReference type="Proteomes" id="UP000028524">
    <property type="component" value="Unassembled WGS sequence"/>
</dbReference>
<dbReference type="InParanoid" id="A0A084QY98"/>
<dbReference type="OMA" id="DERYNPA"/>
<evidence type="ECO:0000259" key="1">
    <source>
        <dbReference type="Pfam" id="PF01636"/>
    </source>
</evidence>
<protein>
    <recommendedName>
        <fullName evidence="1">Aminoglycoside phosphotransferase domain-containing protein</fullName>
    </recommendedName>
</protein>
<keyword evidence="3" id="KW-1185">Reference proteome</keyword>
<dbReference type="AlphaFoldDB" id="A0A084QY98"/>
<evidence type="ECO:0000313" key="3">
    <source>
        <dbReference type="Proteomes" id="UP000028524"/>
    </source>
</evidence>
<dbReference type="PANTHER" id="PTHR21310">
    <property type="entry name" value="AMINOGLYCOSIDE PHOSPHOTRANSFERASE-RELATED-RELATED"/>
    <property type="match status" value="1"/>
</dbReference>
<dbReference type="Gene3D" id="3.90.1200.10">
    <property type="match status" value="1"/>
</dbReference>
<dbReference type="EMBL" id="KL659661">
    <property type="protein sequence ID" value="KFA68933.1"/>
    <property type="molecule type" value="Genomic_DNA"/>
</dbReference>